<organism evidence="4 5">
    <name type="scientific">Patella caerulea</name>
    <name type="common">Rayed Mediterranean limpet</name>
    <dbReference type="NCBI Taxonomy" id="87958"/>
    <lineage>
        <taxon>Eukaryota</taxon>
        <taxon>Metazoa</taxon>
        <taxon>Spiralia</taxon>
        <taxon>Lophotrochozoa</taxon>
        <taxon>Mollusca</taxon>
        <taxon>Gastropoda</taxon>
        <taxon>Patellogastropoda</taxon>
        <taxon>Patelloidea</taxon>
        <taxon>Patellidae</taxon>
        <taxon>Patella</taxon>
    </lineage>
</organism>
<dbReference type="PANTHER" id="PTHR46026">
    <property type="entry name" value="RHO-TYPE GUANINE NUCLEOTIDE EXCHANGE FACTOR, ISOFORM F"/>
    <property type="match status" value="1"/>
</dbReference>
<dbReference type="PROSITE" id="PS50002">
    <property type="entry name" value="SH3"/>
    <property type="match status" value="1"/>
</dbReference>
<name>A0AAN8Q096_PATCE</name>
<reference evidence="4 5" key="1">
    <citation type="submission" date="2024-01" db="EMBL/GenBank/DDBJ databases">
        <title>The genome of the rayed Mediterranean limpet Patella caerulea (Linnaeus, 1758).</title>
        <authorList>
            <person name="Anh-Thu Weber A."/>
            <person name="Halstead-Nussloch G."/>
        </authorList>
    </citation>
    <scope>NUCLEOTIDE SEQUENCE [LARGE SCALE GENOMIC DNA]</scope>
    <source>
        <strain evidence="4">AATW-2023a</strain>
        <tissue evidence="4">Whole specimen</tissue>
    </source>
</reference>
<keyword evidence="1 2" id="KW-0728">SH3 domain</keyword>
<accession>A0AAN8Q096</accession>
<dbReference type="Pfam" id="PF00018">
    <property type="entry name" value="SH3_1"/>
    <property type="match status" value="1"/>
</dbReference>
<feature type="domain" description="SH3" evidence="3">
    <location>
        <begin position="4"/>
        <end position="63"/>
    </location>
</feature>
<evidence type="ECO:0000256" key="1">
    <source>
        <dbReference type="ARBA" id="ARBA00022443"/>
    </source>
</evidence>
<dbReference type="InterPro" id="IPR036028">
    <property type="entry name" value="SH3-like_dom_sf"/>
</dbReference>
<evidence type="ECO:0000259" key="3">
    <source>
        <dbReference type="PROSITE" id="PS50002"/>
    </source>
</evidence>
<gene>
    <name evidence="4" type="ORF">SNE40_002849</name>
</gene>
<dbReference type="AlphaFoldDB" id="A0AAN8Q096"/>
<protein>
    <recommendedName>
        <fullName evidence="3">SH3 domain-containing protein</fullName>
    </recommendedName>
</protein>
<dbReference type="Gene3D" id="2.30.30.40">
    <property type="entry name" value="SH3 Domains"/>
    <property type="match status" value="1"/>
</dbReference>
<sequence length="103" mass="11579">MEIIPGNYVKAVFDFETSQAGEICIKTGQIILVTNVVDDNWVCGKLDGKEGNIPTNFVEKINVPQIKSSQKLFLSIETFKSSEDGDLNFEKGILKIFSLFRIY</sequence>
<dbReference type="SMART" id="SM00326">
    <property type="entry name" value="SH3"/>
    <property type="match status" value="1"/>
</dbReference>
<evidence type="ECO:0000256" key="2">
    <source>
        <dbReference type="PROSITE-ProRule" id="PRU00192"/>
    </source>
</evidence>
<dbReference type="SUPFAM" id="SSF50044">
    <property type="entry name" value="SH3-domain"/>
    <property type="match status" value="1"/>
</dbReference>
<dbReference type="EMBL" id="JAZGQO010000002">
    <property type="protein sequence ID" value="KAK6191104.1"/>
    <property type="molecule type" value="Genomic_DNA"/>
</dbReference>
<comment type="caution">
    <text evidence="4">The sequence shown here is derived from an EMBL/GenBank/DDBJ whole genome shotgun (WGS) entry which is preliminary data.</text>
</comment>
<dbReference type="PANTHER" id="PTHR46026:SF1">
    <property type="entry name" value="RHO-TYPE GUANINE NUCLEOTIDE EXCHANGE FACTOR, ISOFORM F"/>
    <property type="match status" value="1"/>
</dbReference>
<evidence type="ECO:0000313" key="5">
    <source>
        <dbReference type="Proteomes" id="UP001347796"/>
    </source>
</evidence>
<evidence type="ECO:0000313" key="4">
    <source>
        <dbReference type="EMBL" id="KAK6191104.1"/>
    </source>
</evidence>
<dbReference type="Proteomes" id="UP001347796">
    <property type="component" value="Unassembled WGS sequence"/>
</dbReference>
<dbReference type="InterPro" id="IPR001452">
    <property type="entry name" value="SH3_domain"/>
</dbReference>
<proteinExistence type="predicted"/>
<keyword evidence="5" id="KW-1185">Reference proteome</keyword>